<name>A0AAP0DIH2_9ASTR</name>
<dbReference type="Pfam" id="PF06974">
    <property type="entry name" value="WS_DGAT_C"/>
    <property type="match status" value="1"/>
</dbReference>
<organism evidence="11 12">
    <name type="scientific">Deinandra increscens subsp. villosa</name>
    <dbReference type="NCBI Taxonomy" id="3103831"/>
    <lineage>
        <taxon>Eukaryota</taxon>
        <taxon>Viridiplantae</taxon>
        <taxon>Streptophyta</taxon>
        <taxon>Embryophyta</taxon>
        <taxon>Tracheophyta</taxon>
        <taxon>Spermatophyta</taxon>
        <taxon>Magnoliopsida</taxon>
        <taxon>eudicotyledons</taxon>
        <taxon>Gunneridae</taxon>
        <taxon>Pentapetalae</taxon>
        <taxon>asterids</taxon>
        <taxon>campanulids</taxon>
        <taxon>Asterales</taxon>
        <taxon>Asteraceae</taxon>
        <taxon>Asteroideae</taxon>
        <taxon>Heliantheae alliance</taxon>
        <taxon>Madieae</taxon>
        <taxon>Madiinae</taxon>
        <taxon>Deinandra</taxon>
    </lineage>
</organism>
<reference evidence="11 12" key="1">
    <citation type="submission" date="2024-04" db="EMBL/GenBank/DDBJ databases">
        <title>The reference genome of an endangered Asteraceae, Deinandra increscens subsp. villosa, native to the Central Coast of California.</title>
        <authorList>
            <person name="Guilliams M."/>
            <person name="Hasenstab-Lehman K."/>
            <person name="Meyer R."/>
            <person name="Mcevoy S."/>
        </authorList>
    </citation>
    <scope>NUCLEOTIDE SEQUENCE [LARGE SCALE GENOMIC DNA]</scope>
    <source>
        <tissue evidence="11">Leaf</tissue>
    </source>
</reference>
<feature type="domain" description="Tetrapyrrole biosynthesis uroporphyrinogen III synthase" evidence="9">
    <location>
        <begin position="86"/>
        <end position="308"/>
    </location>
</feature>
<evidence type="ECO:0000259" key="9">
    <source>
        <dbReference type="Pfam" id="PF02602"/>
    </source>
</evidence>
<dbReference type="PANTHER" id="PTHR38042:SF1">
    <property type="entry name" value="UROPORPHYRINOGEN-III SYNTHASE, CHLOROPLASTIC"/>
    <property type="match status" value="1"/>
</dbReference>
<evidence type="ECO:0000259" key="10">
    <source>
        <dbReference type="Pfam" id="PF06974"/>
    </source>
</evidence>
<evidence type="ECO:0000256" key="4">
    <source>
        <dbReference type="ARBA" id="ARBA00023239"/>
    </source>
</evidence>
<gene>
    <name evidence="11" type="ORF">SSX86_007666</name>
</gene>
<dbReference type="PANTHER" id="PTHR38042">
    <property type="entry name" value="UROPORPHYRINOGEN-III SYNTHASE, CHLOROPLASTIC"/>
    <property type="match status" value="1"/>
</dbReference>
<dbReference type="SUPFAM" id="SSF69618">
    <property type="entry name" value="HemD-like"/>
    <property type="match status" value="1"/>
</dbReference>
<dbReference type="EMBL" id="JBCNJP010000009">
    <property type="protein sequence ID" value="KAK9073342.1"/>
    <property type="molecule type" value="Genomic_DNA"/>
</dbReference>
<evidence type="ECO:0000256" key="2">
    <source>
        <dbReference type="ARBA" id="ARBA00008133"/>
    </source>
</evidence>
<dbReference type="EC" id="4.2.1.75" evidence="3 7"/>
<protein>
    <recommendedName>
        <fullName evidence="3 7">Uroporphyrinogen-III synthase</fullName>
        <ecNumber evidence="3 7">4.2.1.75</ecNumber>
    </recommendedName>
</protein>
<feature type="region of interest" description="Disordered" evidence="8">
    <location>
        <begin position="1"/>
        <end position="20"/>
    </location>
</feature>
<keyword evidence="5 7" id="KW-0627">Porphyrin biosynthesis</keyword>
<evidence type="ECO:0000256" key="6">
    <source>
        <dbReference type="ARBA" id="ARBA00048617"/>
    </source>
</evidence>
<dbReference type="GO" id="GO:0006782">
    <property type="term" value="P:protoporphyrinogen IX biosynthetic process"/>
    <property type="evidence" value="ECO:0007669"/>
    <property type="project" value="UniProtKB-UniRule"/>
</dbReference>
<comment type="similarity">
    <text evidence="2 7">Belongs to the uroporphyrinogen-III synthase family.</text>
</comment>
<sequence>MENIADLSTGGSGQSKSKPTTAMNLSLLSLSTTVTPPPPLQHPHRRRIHPQSLYVRASSSSSSSPTTSCSNHRVVVTRERGKNAKLIKALAAHGINCLELPLIQHSHLPDLERLSALLSATTFDWIIVTSPEAALVFLDAWKAAGSPSVKVAVVGAGTASIFDEAKVSSKKLIDIAFVPSKATGKVLASELPKDANASSTVLYPASAKASHDIEDGLSKRGFEVIRLNTYTTETVQHVDQMIFEQAISASIIAVASPSAIRAWVNLVSGSDRWCGSVACIGETTASAAIRMGLRNVYYPSSPGLHGWVDSIIDALGVNKQVQKDLWYWCPKINLGETRIGIYFLFIAQDHKYSGDPGQVFEWWAEGLTKDEMGTVNDVISGVIFLGTRLYMESTISQSGNARSTSLVLFNTRSADGYKSIDEMLHNPKAQDLWGNQFGFIQVSLPKLHHSDNYTINPLKFVYEVHASINRIKNSWVTHLTAILLECLRRYRGTQVAAKSLHRIQNNASMGLSSMKGPVEKMAILNQPIKGFYVMIFNVPQSYKVTVMSYMNQLRVVLGTEKGTIDSQKLKRSIQEAYDLIVKAAL</sequence>
<proteinExistence type="inferred from homology"/>
<feature type="domain" description="O-acyltransferase WSD1 C-terminal" evidence="10">
    <location>
        <begin position="433"/>
        <end position="580"/>
    </location>
</feature>
<dbReference type="Gene3D" id="3.40.50.10090">
    <property type="match status" value="2"/>
</dbReference>
<accession>A0AAP0DIH2</accession>
<dbReference type="GO" id="GO:0004852">
    <property type="term" value="F:uroporphyrinogen-III synthase activity"/>
    <property type="evidence" value="ECO:0007669"/>
    <property type="project" value="UniProtKB-UniRule"/>
</dbReference>
<dbReference type="InterPro" id="IPR036108">
    <property type="entry name" value="4pyrrol_syn_uPrphyn_synt_sf"/>
</dbReference>
<evidence type="ECO:0000256" key="1">
    <source>
        <dbReference type="ARBA" id="ARBA00004772"/>
    </source>
</evidence>
<comment type="pathway">
    <text evidence="1 7">Porphyrin-containing compound metabolism; protoporphyrin-IX biosynthesis; coproporphyrinogen-III from 5-aminolevulinate: step 3/4.</text>
</comment>
<dbReference type="FunFam" id="3.40.50.10090:FF:000009">
    <property type="entry name" value="Uroporphyrinogen-III synthase, chloroplastic"/>
    <property type="match status" value="1"/>
</dbReference>
<dbReference type="GO" id="GO:0009507">
    <property type="term" value="C:chloroplast"/>
    <property type="evidence" value="ECO:0007669"/>
    <property type="project" value="TreeGrafter"/>
</dbReference>
<evidence type="ECO:0000256" key="3">
    <source>
        <dbReference type="ARBA" id="ARBA00013109"/>
    </source>
</evidence>
<keyword evidence="12" id="KW-1185">Reference proteome</keyword>
<evidence type="ECO:0000313" key="11">
    <source>
        <dbReference type="EMBL" id="KAK9073342.1"/>
    </source>
</evidence>
<keyword evidence="4 7" id="KW-0456">Lyase</keyword>
<dbReference type="Proteomes" id="UP001408789">
    <property type="component" value="Unassembled WGS sequence"/>
</dbReference>
<comment type="function">
    <text evidence="7">Catalyzes cyclization of the linear tetrapyrrole, hydroxymethylbilane, to the macrocyclic uroporphyrinogen III.</text>
</comment>
<dbReference type="InterPro" id="IPR003754">
    <property type="entry name" value="4pyrrol_synth_uPrphyn_synth"/>
</dbReference>
<dbReference type="Pfam" id="PF02602">
    <property type="entry name" value="HEM4"/>
    <property type="match status" value="1"/>
</dbReference>
<evidence type="ECO:0000256" key="5">
    <source>
        <dbReference type="ARBA" id="ARBA00023244"/>
    </source>
</evidence>
<dbReference type="GO" id="GO:0006780">
    <property type="term" value="P:uroporphyrinogen III biosynthetic process"/>
    <property type="evidence" value="ECO:0007669"/>
    <property type="project" value="UniProtKB-UniRule"/>
</dbReference>
<dbReference type="InterPro" id="IPR039793">
    <property type="entry name" value="UROS/Hem4"/>
</dbReference>
<evidence type="ECO:0000313" key="12">
    <source>
        <dbReference type="Proteomes" id="UP001408789"/>
    </source>
</evidence>
<comment type="catalytic activity">
    <reaction evidence="6 7">
        <text>hydroxymethylbilane = uroporphyrinogen III + H2O</text>
        <dbReference type="Rhea" id="RHEA:18965"/>
        <dbReference type="ChEBI" id="CHEBI:15377"/>
        <dbReference type="ChEBI" id="CHEBI:57308"/>
        <dbReference type="ChEBI" id="CHEBI:57845"/>
        <dbReference type="EC" id="4.2.1.75"/>
    </reaction>
</comment>
<dbReference type="InterPro" id="IPR009721">
    <property type="entry name" value="O-acyltransferase_WSD1_C"/>
</dbReference>
<dbReference type="AlphaFoldDB" id="A0AAP0DIH2"/>
<evidence type="ECO:0000256" key="8">
    <source>
        <dbReference type="SAM" id="MobiDB-lite"/>
    </source>
</evidence>
<evidence type="ECO:0000256" key="7">
    <source>
        <dbReference type="RuleBase" id="RU366031"/>
    </source>
</evidence>
<comment type="caution">
    <text evidence="11">The sequence shown here is derived from an EMBL/GenBank/DDBJ whole genome shotgun (WGS) entry which is preliminary data.</text>
</comment>
<dbReference type="CDD" id="cd06578">
    <property type="entry name" value="HemD"/>
    <property type="match status" value="1"/>
</dbReference>